<dbReference type="SFLD" id="SFLDG01082">
    <property type="entry name" value="B12-binding_domain_containing"/>
    <property type="match status" value="1"/>
</dbReference>
<accession>A0A829YKA8</accession>
<evidence type="ECO:0000256" key="13">
    <source>
        <dbReference type="ARBA" id="ARBA00024295"/>
    </source>
</evidence>
<gene>
    <name evidence="19" type="primary">hemN</name>
    <name evidence="19" type="ORF">GCM10011487_57450</name>
</gene>
<dbReference type="GO" id="GO:0006782">
    <property type="term" value="P:protoporphyrinogen IX biosynthetic process"/>
    <property type="evidence" value="ECO:0007669"/>
    <property type="project" value="UniProtKB-UniPathway"/>
</dbReference>
<evidence type="ECO:0000256" key="11">
    <source>
        <dbReference type="ARBA" id="ARBA00023014"/>
    </source>
</evidence>
<keyword evidence="12 15" id="KW-0627">Porphyrin biosynthesis</keyword>
<keyword evidence="20" id="KW-1185">Reference proteome</keyword>
<feature type="domain" description="Radical SAM core" evidence="18">
    <location>
        <begin position="45"/>
        <end position="271"/>
    </location>
</feature>
<evidence type="ECO:0000256" key="2">
    <source>
        <dbReference type="ARBA" id="ARBA00004785"/>
    </source>
</evidence>
<evidence type="ECO:0000313" key="19">
    <source>
        <dbReference type="EMBL" id="GFE83745.1"/>
    </source>
</evidence>
<comment type="function">
    <text evidence="13">Involved in the heme biosynthesis. Catalyzes the anaerobic oxidative decarboxylation of propionate groups of rings A and B of coproporphyrinogen III to yield the vinyl groups in protoporphyrinogen IX.</text>
</comment>
<dbReference type="PANTHER" id="PTHR13932">
    <property type="entry name" value="COPROPORPHYRINIGEN III OXIDASE"/>
    <property type="match status" value="1"/>
</dbReference>
<evidence type="ECO:0000313" key="20">
    <source>
        <dbReference type="Proteomes" id="UP000445000"/>
    </source>
</evidence>
<keyword evidence="8 15" id="KW-0479">Metal-binding</keyword>
<evidence type="ECO:0000256" key="16">
    <source>
        <dbReference type="PIRSR" id="PIRSR000167-1"/>
    </source>
</evidence>
<comment type="similarity">
    <text evidence="3 15">Belongs to the anaerobic coproporphyrinogen-III oxidase family.</text>
</comment>
<keyword evidence="5 15" id="KW-0004">4Fe-4S</keyword>
<evidence type="ECO:0000256" key="7">
    <source>
        <dbReference type="ARBA" id="ARBA00022691"/>
    </source>
</evidence>
<evidence type="ECO:0000256" key="8">
    <source>
        <dbReference type="ARBA" id="ARBA00022723"/>
    </source>
</evidence>
<dbReference type="RefSeq" id="WP_161815373.1">
    <property type="nucleotide sequence ID" value="NZ_BLJN01000007.1"/>
</dbReference>
<name>A0A829YKA8_9GAMM</name>
<feature type="binding site" evidence="16">
    <location>
        <begin position="112"/>
        <end position="113"/>
    </location>
    <ligand>
        <name>S-adenosyl-L-methionine</name>
        <dbReference type="ChEBI" id="CHEBI:59789"/>
        <label>2</label>
    </ligand>
</feature>
<evidence type="ECO:0000256" key="9">
    <source>
        <dbReference type="ARBA" id="ARBA00023002"/>
    </source>
</evidence>
<dbReference type="Gene3D" id="3.80.30.20">
    <property type="entry name" value="tm_1862 like domain"/>
    <property type="match status" value="1"/>
</dbReference>
<feature type="binding site" evidence="17">
    <location>
        <position position="64"/>
    </location>
    <ligand>
        <name>[4Fe-4S] cluster</name>
        <dbReference type="ChEBI" id="CHEBI:49883"/>
        <note>4Fe-4S-S-AdoMet</note>
    </ligand>
</feature>
<dbReference type="GO" id="GO:0004109">
    <property type="term" value="F:coproporphyrinogen oxidase activity"/>
    <property type="evidence" value="ECO:0007669"/>
    <property type="project" value="InterPro"/>
</dbReference>
<dbReference type="PIRSF" id="PIRSF000167">
    <property type="entry name" value="HemN"/>
    <property type="match status" value="1"/>
</dbReference>
<comment type="subunit">
    <text evidence="4">Monomer.</text>
</comment>
<evidence type="ECO:0000256" key="10">
    <source>
        <dbReference type="ARBA" id="ARBA00023004"/>
    </source>
</evidence>
<keyword evidence="9 15" id="KW-0560">Oxidoreductase</keyword>
<feature type="binding site" evidence="16">
    <location>
        <position position="173"/>
    </location>
    <ligand>
        <name>S-adenosyl-L-methionine</name>
        <dbReference type="ChEBI" id="CHEBI:59789"/>
        <label>2</label>
    </ligand>
</feature>
<keyword evidence="6 15" id="KW-0963">Cytoplasm</keyword>
<dbReference type="FunFam" id="1.10.10.920:FF:000002">
    <property type="entry name" value="Coproporphyrinogen-III oxidase"/>
    <property type="match status" value="1"/>
</dbReference>
<organism evidence="19 20">
    <name type="scientific">Steroidobacter agaridevorans</name>
    <dbReference type="NCBI Taxonomy" id="2695856"/>
    <lineage>
        <taxon>Bacteria</taxon>
        <taxon>Pseudomonadati</taxon>
        <taxon>Pseudomonadota</taxon>
        <taxon>Gammaproteobacteria</taxon>
        <taxon>Steroidobacterales</taxon>
        <taxon>Steroidobacteraceae</taxon>
        <taxon>Steroidobacter</taxon>
    </lineage>
</organism>
<evidence type="ECO:0000256" key="5">
    <source>
        <dbReference type="ARBA" id="ARBA00022485"/>
    </source>
</evidence>
<feature type="binding site" evidence="16">
    <location>
        <position position="146"/>
    </location>
    <ligand>
        <name>S-adenosyl-L-methionine</name>
        <dbReference type="ChEBI" id="CHEBI:59789"/>
        <label>1</label>
    </ligand>
</feature>
<dbReference type="GO" id="GO:0051539">
    <property type="term" value="F:4 iron, 4 sulfur cluster binding"/>
    <property type="evidence" value="ECO:0007669"/>
    <property type="project" value="UniProtKB-KW"/>
</dbReference>
<dbReference type="InterPro" id="IPR004558">
    <property type="entry name" value="Coprogen_oxidase_HemN"/>
</dbReference>
<dbReference type="PANTHER" id="PTHR13932:SF6">
    <property type="entry name" value="OXYGEN-INDEPENDENT COPROPORPHYRINOGEN III OXIDASE"/>
    <property type="match status" value="1"/>
</dbReference>
<comment type="pathway">
    <text evidence="2 15">Porphyrin-containing compound metabolism; protoporphyrin-IX biosynthesis; protoporphyrinogen-IX from coproporphyrinogen-III (AdoMet route): step 1/1.</text>
</comment>
<proteinExistence type="inferred from homology"/>
<dbReference type="SFLD" id="SFLDG01065">
    <property type="entry name" value="anaerobic_coproporphyrinogen-I"/>
    <property type="match status" value="1"/>
</dbReference>
<dbReference type="InterPro" id="IPR034505">
    <property type="entry name" value="Coproporphyrinogen-III_oxidase"/>
</dbReference>
<evidence type="ECO:0000256" key="4">
    <source>
        <dbReference type="ARBA" id="ARBA00011245"/>
    </source>
</evidence>
<comment type="caution">
    <text evidence="19">The sequence shown here is derived from an EMBL/GenBank/DDBJ whole genome shotgun (WGS) entry which is preliminary data.</text>
</comment>
<dbReference type="CDD" id="cd01335">
    <property type="entry name" value="Radical_SAM"/>
    <property type="match status" value="1"/>
</dbReference>
<dbReference type="Gene3D" id="1.10.10.920">
    <property type="match status" value="1"/>
</dbReference>
<dbReference type="SMART" id="SM00729">
    <property type="entry name" value="Elp3"/>
    <property type="match status" value="1"/>
</dbReference>
<evidence type="ECO:0000256" key="1">
    <source>
        <dbReference type="ARBA" id="ARBA00004496"/>
    </source>
</evidence>
<dbReference type="InterPro" id="IPR007197">
    <property type="entry name" value="rSAM"/>
</dbReference>
<dbReference type="Pfam" id="PF04055">
    <property type="entry name" value="Radical_SAM"/>
    <property type="match status" value="1"/>
</dbReference>
<dbReference type="NCBIfam" id="TIGR00538">
    <property type="entry name" value="hemN"/>
    <property type="match status" value="1"/>
</dbReference>
<evidence type="ECO:0000256" key="12">
    <source>
        <dbReference type="ARBA" id="ARBA00023244"/>
    </source>
</evidence>
<feature type="binding site" evidence="16">
    <location>
        <position position="244"/>
    </location>
    <ligand>
        <name>S-adenosyl-L-methionine</name>
        <dbReference type="ChEBI" id="CHEBI:59789"/>
        <label>2</label>
    </ligand>
</feature>
<dbReference type="UniPathway" id="UPA00251">
    <property type="reaction ID" value="UER00323"/>
</dbReference>
<comment type="catalytic activity">
    <reaction evidence="14 15">
        <text>coproporphyrinogen III + 2 S-adenosyl-L-methionine = protoporphyrinogen IX + 2 5'-deoxyadenosine + 2 L-methionine + 2 CO2</text>
        <dbReference type="Rhea" id="RHEA:15425"/>
        <dbReference type="ChEBI" id="CHEBI:16526"/>
        <dbReference type="ChEBI" id="CHEBI:17319"/>
        <dbReference type="ChEBI" id="CHEBI:57307"/>
        <dbReference type="ChEBI" id="CHEBI:57309"/>
        <dbReference type="ChEBI" id="CHEBI:57844"/>
        <dbReference type="ChEBI" id="CHEBI:59789"/>
        <dbReference type="EC" id="1.3.98.3"/>
    </reaction>
</comment>
<dbReference type="SFLD" id="SFLDS00029">
    <property type="entry name" value="Radical_SAM"/>
    <property type="match status" value="1"/>
</dbReference>
<dbReference type="GO" id="GO:0046872">
    <property type="term" value="F:metal ion binding"/>
    <property type="evidence" value="ECO:0007669"/>
    <property type="project" value="UniProtKB-KW"/>
</dbReference>
<dbReference type="EMBL" id="BLJN01000007">
    <property type="protein sequence ID" value="GFE83745.1"/>
    <property type="molecule type" value="Genomic_DNA"/>
</dbReference>
<sequence>MKLDATLIRRYDCHGPRYTSYPTAVQFHPGFDEQSYRRVALLSNAGASRPLSIYVHVPFCAKPCFYCGCNKIITQNPVHAEQYLQRLEREIELQSALFAGRRTALQLHFGGGTPTYLTLGQLGALFEHLGRHFAIDRSEQREFSIEIDPRTLQATSLAELAKLGFNRLSLGVQDFDPRVQRAVNRIQSAEQIAECMTQARALGYRSVSFDLIYGLPLQTTESFGETLDTVVRMRPDRIAAYGYAHMPRLFKAQRAIRADQLPDADTRLQLLALTVERLTDAGYVYIGMDHFALPDDDLARAMRDGSLHRNFQGYSTHGDCDLIGLGVSAIGAVGNSYSQNRKDLSGYYAALDQGRLPVDRGIALSVDDVLRREVIQRLMCKGELCMREIENRYAVEFDNYFASELVALNGLAGDGLIARDANTIQVTERGRALLRTIAMVFDAYLPRSASTQFSKVI</sequence>
<feature type="binding site" evidence="16">
    <location>
        <begin position="66"/>
        <end position="68"/>
    </location>
    <ligand>
        <name>S-adenosyl-L-methionine</name>
        <dbReference type="ChEBI" id="CHEBI:59789"/>
        <label>2</label>
    </ligand>
</feature>
<dbReference type="PROSITE" id="PS51918">
    <property type="entry name" value="RADICAL_SAM"/>
    <property type="match status" value="1"/>
</dbReference>
<feature type="binding site" evidence="17">
    <location>
        <position position="60"/>
    </location>
    <ligand>
        <name>[4Fe-4S] cluster</name>
        <dbReference type="ChEBI" id="CHEBI:49883"/>
        <note>4Fe-4S-S-AdoMet</note>
    </ligand>
</feature>
<dbReference type="InterPro" id="IPR006638">
    <property type="entry name" value="Elp3/MiaA/NifB-like_rSAM"/>
</dbReference>
<evidence type="ECO:0000256" key="15">
    <source>
        <dbReference type="PIRNR" id="PIRNR000167"/>
    </source>
</evidence>
<dbReference type="GO" id="GO:0005737">
    <property type="term" value="C:cytoplasm"/>
    <property type="evidence" value="ECO:0007669"/>
    <property type="project" value="UniProtKB-SubCell"/>
</dbReference>
<dbReference type="Proteomes" id="UP000445000">
    <property type="component" value="Unassembled WGS sequence"/>
</dbReference>
<keyword evidence="7 15" id="KW-0949">S-adenosyl-L-methionine</keyword>
<dbReference type="InterPro" id="IPR023404">
    <property type="entry name" value="rSAM_horseshoe"/>
</dbReference>
<feature type="binding site" evidence="16">
    <location>
        <position position="111"/>
    </location>
    <ligand>
        <name>S-adenosyl-L-methionine</name>
        <dbReference type="ChEBI" id="CHEBI:59789"/>
        <label>1</label>
    </ligand>
</feature>
<dbReference type="AlphaFoldDB" id="A0A829YKA8"/>
<keyword evidence="11 15" id="KW-0411">Iron-sulfur</keyword>
<evidence type="ECO:0000256" key="3">
    <source>
        <dbReference type="ARBA" id="ARBA00005493"/>
    </source>
</evidence>
<dbReference type="SUPFAM" id="SSF102114">
    <property type="entry name" value="Radical SAM enzymes"/>
    <property type="match status" value="1"/>
</dbReference>
<evidence type="ECO:0000256" key="14">
    <source>
        <dbReference type="ARBA" id="ARBA00048321"/>
    </source>
</evidence>
<protein>
    <recommendedName>
        <fullName evidence="15">Coproporphyrinogen-III oxidase</fullName>
        <ecNumber evidence="15">1.3.98.3</ecNumber>
    </recommendedName>
</protein>
<evidence type="ECO:0000256" key="6">
    <source>
        <dbReference type="ARBA" id="ARBA00022490"/>
    </source>
</evidence>
<dbReference type="InterPro" id="IPR010723">
    <property type="entry name" value="HemN_C"/>
</dbReference>
<feature type="binding site" evidence="16">
    <location>
        <position position="54"/>
    </location>
    <ligand>
        <name>S-adenosyl-L-methionine</name>
        <dbReference type="ChEBI" id="CHEBI:59789"/>
        <label>1</label>
    </ligand>
</feature>
<reference evidence="20" key="1">
    <citation type="submission" date="2020-01" db="EMBL/GenBank/DDBJ databases">
        <title>'Steroidobacter agaridevorans' sp. nov., agar-degrading bacteria isolated from rhizosphere soils.</title>
        <authorList>
            <person name="Ikenaga M."/>
            <person name="Kataoka M."/>
            <person name="Murouchi A."/>
            <person name="Katsuragi S."/>
            <person name="Sakai M."/>
        </authorList>
    </citation>
    <scope>NUCLEOTIDE SEQUENCE [LARGE SCALE GENOMIC DNA]</scope>
    <source>
        <strain evidence="20">YU21-B</strain>
    </source>
</reference>
<feature type="binding site" evidence="16">
    <location>
        <position position="330"/>
    </location>
    <ligand>
        <name>S-adenosyl-L-methionine</name>
        <dbReference type="ChEBI" id="CHEBI:59789"/>
        <label>1</label>
    </ligand>
</feature>
<comment type="subcellular location">
    <subcellularLocation>
        <location evidence="1 15">Cytoplasm</location>
    </subcellularLocation>
</comment>
<dbReference type="EC" id="1.3.98.3" evidence="15"/>
<feature type="binding site" evidence="17">
    <location>
        <position position="67"/>
    </location>
    <ligand>
        <name>[4Fe-4S] cluster</name>
        <dbReference type="ChEBI" id="CHEBI:49883"/>
        <note>4Fe-4S-S-AdoMet</note>
    </ligand>
</feature>
<feature type="binding site" evidence="16">
    <location>
        <position position="210"/>
    </location>
    <ligand>
        <name>S-adenosyl-L-methionine</name>
        <dbReference type="ChEBI" id="CHEBI:59789"/>
        <label>2</label>
    </ligand>
</feature>
<feature type="binding site" evidence="16">
    <location>
        <position position="185"/>
    </location>
    <ligand>
        <name>S-adenosyl-L-methionine</name>
        <dbReference type="ChEBI" id="CHEBI:59789"/>
        <label>2</label>
    </ligand>
</feature>
<comment type="cofactor">
    <cofactor evidence="15 17">
        <name>[4Fe-4S] cluster</name>
        <dbReference type="ChEBI" id="CHEBI:49883"/>
    </cofactor>
    <text evidence="15 17">Binds 1 [4Fe-4S] cluster. The cluster is coordinated with 3 cysteines and an exchangeable S-adenosyl-L-methionine.</text>
</comment>
<dbReference type="GO" id="GO:0051989">
    <property type="term" value="F:coproporphyrinogen dehydrogenase activity"/>
    <property type="evidence" value="ECO:0007669"/>
    <property type="project" value="UniProtKB-EC"/>
</dbReference>
<dbReference type="Pfam" id="PF06969">
    <property type="entry name" value="HemN_C"/>
    <property type="match status" value="1"/>
</dbReference>
<evidence type="ECO:0000259" key="18">
    <source>
        <dbReference type="PROSITE" id="PS51918"/>
    </source>
</evidence>
<dbReference type="InterPro" id="IPR058240">
    <property type="entry name" value="rSAM_sf"/>
</dbReference>
<keyword evidence="10 15" id="KW-0408">Iron</keyword>
<evidence type="ECO:0000256" key="17">
    <source>
        <dbReference type="PIRSR" id="PIRSR000167-2"/>
    </source>
</evidence>